<keyword evidence="4" id="KW-1015">Disulfide bond</keyword>
<evidence type="ECO:0000256" key="3">
    <source>
        <dbReference type="ARBA" id="ARBA00022801"/>
    </source>
</evidence>
<evidence type="ECO:0000313" key="8">
    <source>
        <dbReference type="EMBL" id="CAG9768554.1"/>
    </source>
</evidence>
<feature type="signal peptide" evidence="6">
    <location>
        <begin position="1"/>
        <end position="19"/>
    </location>
</feature>
<dbReference type="EC" id="3.1.1.-" evidence="6"/>
<dbReference type="InterPro" id="IPR019826">
    <property type="entry name" value="Carboxylesterase_B_AS"/>
</dbReference>
<protein>
    <recommendedName>
        <fullName evidence="6">Carboxylic ester hydrolase</fullName>
        <ecNumber evidence="6">3.1.1.-</ecNumber>
    </recommendedName>
</protein>
<evidence type="ECO:0000256" key="4">
    <source>
        <dbReference type="ARBA" id="ARBA00023157"/>
    </source>
</evidence>
<dbReference type="InterPro" id="IPR029058">
    <property type="entry name" value="AB_hydrolase_fold"/>
</dbReference>
<sequence>MVCLMLMVVAVLPILGSLGKIIPEDAISSFANHPTVTVSTGRLVGIRDVTAEQRIPFNAFMGIPYAEPPVGELRFAAPVKKSNWSGVWDATEDGDVCIQGSGKNIRGSEDCLTMNVYAPKNAKNLPVMVWIHGGGFTGGESLRRVYGPDFFLNEGVIMVALNYRLGIFGFMTTQDKTVSGNWGLKDQILALQWVQENIRQFGGDPDKVTIFGESAGGASVSYLLQIPKAQGLFRSAILQSGTSENLWALTTRGRQAAFQVGYQMGIATLLSRTLMNRLRRVDADKLQSHAASVQNTAYLPNPLRGLIWAPTIEVEGPDAVFTAKSDEYVRSGAYPNKVPVMIGFTSNEAGHAHGVSESIRNALVYFDIVPSNLAPFSLTSNSSKRREAASDIRVNFYGVDSMRHQFDAVVKFVNSDQFTRGIIRHAENMVPYSSVYFYIFGYMGDAVGVNPYDGAGHAEELAYMFKNKGVWPHPLSSQDKRFRDKLVRLWANFAKTGNPTPHRDALLNNVIWPTYNSNSRPFVWLNYTLSTSTGPCEKDYDYFTSVFNKYGDGPFTTY</sequence>
<dbReference type="Pfam" id="PF00135">
    <property type="entry name" value="COesterase"/>
    <property type="match status" value="1"/>
</dbReference>
<evidence type="ECO:0000256" key="1">
    <source>
        <dbReference type="ARBA" id="ARBA00005964"/>
    </source>
</evidence>
<dbReference type="PANTHER" id="PTHR11559">
    <property type="entry name" value="CARBOXYLESTERASE"/>
    <property type="match status" value="1"/>
</dbReference>
<keyword evidence="3 6" id="KW-0378">Hydrolase</keyword>
<keyword evidence="5" id="KW-0325">Glycoprotein</keyword>
<feature type="chain" id="PRO_5040540333" description="Carboxylic ester hydrolase" evidence="6">
    <location>
        <begin position="20"/>
        <end position="558"/>
    </location>
</feature>
<dbReference type="InterPro" id="IPR050309">
    <property type="entry name" value="Type-B_Carboxylest/Lipase"/>
</dbReference>
<gene>
    <name evidence="8" type="ORF">CEUTPL_LOCUS9082</name>
</gene>
<evidence type="ECO:0000259" key="7">
    <source>
        <dbReference type="Pfam" id="PF00135"/>
    </source>
</evidence>
<evidence type="ECO:0000256" key="2">
    <source>
        <dbReference type="ARBA" id="ARBA00022487"/>
    </source>
</evidence>
<organism evidence="8 9">
    <name type="scientific">Ceutorhynchus assimilis</name>
    <name type="common">cabbage seed weevil</name>
    <dbReference type="NCBI Taxonomy" id="467358"/>
    <lineage>
        <taxon>Eukaryota</taxon>
        <taxon>Metazoa</taxon>
        <taxon>Ecdysozoa</taxon>
        <taxon>Arthropoda</taxon>
        <taxon>Hexapoda</taxon>
        <taxon>Insecta</taxon>
        <taxon>Pterygota</taxon>
        <taxon>Neoptera</taxon>
        <taxon>Endopterygota</taxon>
        <taxon>Coleoptera</taxon>
        <taxon>Polyphaga</taxon>
        <taxon>Cucujiformia</taxon>
        <taxon>Curculionidae</taxon>
        <taxon>Ceutorhynchinae</taxon>
        <taxon>Ceutorhynchus</taxon>
    </lineage>
</organism>
<dbReference type="GO" id="GO:0052689">
    <property type="term" value="F:carboxylic ester hydrolase activity"/>
    <property type="evidence" value="ECO:0007669"/>
    <property type="project" value="UniProtKB-KW"/>
</dbReference>
<evidence type="ECO:0000256" key="5">
    <source>
        <dbReference type="ARBA" id="ARBA00023180"/>
    </source>
</evidence>
<dbReference type="PROSITE" id="PS00122">
    <property type="entry name" value="CARBOXYLESTERASE_B_1"/>
    <property type="match status" value="1"/>
</dbReference>
<dbReference type="AlphaFoldDB" id="A0A9N9MTW1"/>
<dbReference type="OrthoDB" id="19653at2759"/>
<dbReference type="Gene3D" id="3.40.50.1820">
    <property type="entry name" value="alpha/beta hydrolase"/>
    <property type="match status" value="1"/>
</dbReference>
<feature type="domain" description="Carboxylesterase type B" evidence="7">
    <location>
        <begin position="33"/>
        <end position="540"/>
    </location>
</feature>
<keyword evidence="6" id="KW-0732">Signal</keyword>
<dbReference type="SUPFAM" id="SSF53474">
    <property type="entry name" value="alpha/beta-Hydrolases"/>
    <property type="match status" value="1"/>
</dbReference>
<accession>A0A9N9MTW1</accession>
<evidence type="ECO:0000313" key="9">
    <source>
        <dbReference type="Proteomes" id="UP001152799"/>
    </source>
</evidence>
<reference evidence="8" key="1">
    <citation type="submission" date="2022-01" db="EMBL/GenBank/DDBJ databases">
        <authorList>
            <person name="King R."/>
        </authorList>
    </citation>
    <scope>NUCLEOTIDE SEQUENCE</scope>
</reference>
<dbReference type="EMBL" id="OU892281">
    <property type="protein sequence ID" value="CAG9768554.1"/>
    <property type="molecule type" value="Genomic_DNA"/>
</dbReference>
<keyword evidence="2" id="KW-0719">Serine esterase</keyword>
<dbReference type="InterPro" id="IPR002018">
    <property type="entry name" value="CarbesteraseB"/>
</dbReference>
<dbReference type="Proteomes" id="UP001152799">
    <property type="component" value="Chromosome 5"/>
</dbReference>
<comment type="similarity">
    <text evidence="1 6">Belongs to the type-B carboxylesterase/lipase family.</text>
</comment>
<keyword evidence="9" id="KW-1185">Reference proteome</keyword>
<evidence type="ECO:0000256" key="6">
    <source>
        <dbReference type="RuleBase" id="RU361235"/>
    </source>
</evidence>
<proteinExistence type="inferred from homology"/>
<name>A0A9N9MTW1_9CUCU</name>